<evidence type="ECO:0000259" key="1">
    <source>
        <dbReference type="Pfam" id="PF13460"/>
    </source>
</evidence>
<dbReference type="InterPro" id="IPR016040">
    <property type="entry name" value="NAD(P)-bd_dom"/>
</dbReference>
<dbReference type="CDD" id="cd05243">
    <property type="entry name" value="SDR_a5"/>
    <property type="match status" value="1"/>
</dbReference>
<name>A0A1H5HWQ1_9FLAO</name>
<dbReference type="PANTHER" id="PTHR15020:SF50">
    <property type="entry name" value="UPF0659 PROTEIN YMR090W"/>
    <property type="match status" value="1"/>
</dbReference>
<dbReference type="SUPFAM" id="SSF51735">
    <property type="entry name" value="NAD(P)-binding Rossmann-fold domains"/>
    <property type="match status" value="1"/>
</dbReference>
<dbReference type="PANTHER" id="PTHR15020">
    <property type="entry name" value="FLAVIN REDUCTASE-RELATED"/>
    <property type="match status" value="1"/>
</dbReference>
<keyword evidence="3" id="KW-1185">Reference proteome</keyword>
<dbReference type="InterPro" id="IPR036291">
    <property type="entry name" value="NAD(P)-bd_dom_sf"/>
</dbReference>
<accession>A0A1H5HWQ1</accession>
<dbReference type="AlphaFoldDB" id="A0A1H5HWQ1"/>
<organism evidence="2 3">
    <name type="scientific">Salinimicrobium catena</name>
    <dbReference type="NCBI Taxonomy" id="390640"/>
    <lineage>
        <taxon>Bacteria</taxon>
        <taxon>Pseudomonadati</taxon>
        <taxon>Bacteroidota</taxon>
        <taxon>Flavobacteriia</taxon>
        <taxon>Flavobacteriales</taxon>
        <taxon>Flavobacteriaceae</taxon>
        <taxon>Salinimicrobium</taxon>
    </lineage>
</organism>
<reference evidence="2 3" key="1">
    <citation type="submission" date="2016-10" db="EMBL/GenBank/DDBJ databases">
        <authorList>
            <person name="de Groot N.N."/>
        </authorList>
    </citation>
    <scope>NUCLEOTIDE SEQUENCE [LARGE SCALE GENOMIC DNA]</scope>
    <source>
        <strain evidence="2 3">DSM 23553</strain>
    </source>
</reference>
<dbReference type="Proteomes" id="UP000199448">
    <property type="component" value="Unassembled WGS sequence"/>
</dbReference>
<dbReference type="EMBL" id="FNUG01000001">
    <property type="protein sequence ID" value="SEE32536.1"/>
    <property type="molecule type" value="Genomic_DNA"/>
</dbReference>
<dbReference type="STRING" id="390640.SAMN04488034_101269"/>
<feature type="domain" description="NAD(P)-binding" evidence="1">
    <location>
        <begin position="8"/>
        <end position="190"/>
    </location>
</feature>
<dbReference type="Gene3D" id="3.40.50.720">
    <property type="entry name" value="NAD(P)-binding Rossmann-like Domain"/>
    <property type="match status" value="1"/>
</dbReference>
<sequence length="216" mass="23670">MEKILIVGATGSTGKRIIEILNNSQSFEPVAMIRKEEQKSIFDDMEVQSVLADLEQDDFSAALKGIKKVIFTAGSGSKTGPDKTTEVDEKGAIKIIDAAKKAKVKKFIMLSAMDADEPSKHKELEHYLEAKAKADEHLRNSGLNYTIIRPGRLTDDMGMGRVKLATKLDEAGEIARDDVAFLLIMSLADPLVKNMTFEAIEGEEPIKSAMIELSKG</sequence>
<protein>
    <submittedName>
        <fullName evidence="2">Uncharacterized conserved protein YbjT, contains NAD(P)-binding and DUF2867 domains</fullName>
    </submittedName>
</protein>
<dbReference type="Pfam" id="PF13460">
    <property type="entry name" value="NAD_binding_10"/>
    <property type="match status" value="1"/>
</dbReference>
<gene>
    <name evidence="2" type="ORF">SAMN04488034_101269</name>
</gene>
<dbReference type="RefSeq" id="WP_093110981.1">
    <property type="nucleotide sequence ID" value="NZ_FNGG01000001.1"/>
</dbReference>
<proteinExistence type="predicted"/>
<dbReference type="OrthoDB" id="9803892at2"/>
<evidence type="ECO:0000313" key="3">
    <source>
        <dbReference type="Proteomes" id="UP000199448"/>
    </source>
</evidence>
<evidence type="ECO:0000313" key="2">
    <source>
        <dbReference type="EMBL" id="SEE32536.1"/>
    </source>
</evidence>